<protein>
    <recommendedName>
        <fullName evidence="1">DNA/RNA-binding protein Alba-like domain-containing protein</fullName>
    </recommendedName>
</protein>
<keyword evidence="3" id="KW-1185">Reference proteome</keyword>
<dbReference type="InterPro" id="IPR002775">
    <property type="entry name" value="DNA/RNA-bd_Alba-like"/>
</dbReference>
<gene>
    <name evidence="2" type="ORF">PRZ48_012557</name>
</gene>
<dbReference type="EMBL" id="JAXOVC010000010">
    <property type="protein sequence ID" value="KAK4496577.1"/>
    <property type="molecule type" value="Genomic_DNA"/>
</dbReference>
<proteinExistence type="predicted"/>
<organism evidence="2 3">
    <name type="scientific">Zasmidium cellare</name>
    <name type="common">Wine cellar mold</name>
    <name type="synonym">Racodium cellare</name>
    <dbReference type="NCBI Taxonomy" id="395010"/>
    <lineage>
        <taxon>Eukaryota</taxon>
        <taxon>Fungi</taxon>
        <taxon>Dikarya</taxon>
        <taxon>Ascomycota</taxon>
        <taxon>Pezizomycotina</taxon>
        <taxon>Dothideomycetes</taxon>
        <taxon>Dothideomycetidae</taxon>
        <taxon>Mycosphaerellales</taxon>
        <taxon>Mycosphaerellaceae</taxon>
        <taxon>Zasmidium</taxon>
    </lineage>
</organism>
<evidence type="ECO:0000313" key="3">
    <source>
        <dbReference type="Proteomes" id="UP001305779"/>
    </source>
</evidence>
<sequence length="146" mass="15958">MPQPPVPNDTTLAATHSLVKFSIHTSTQISRRTSAVLENLQPEPGQNTKPPLIALTATPNATTKLITIVEIAKRELAAKNVKCFQYNVLSSEVVDVPRKRDGEGEGEGEFETMGEREMGETKKRNGAVLTVYLCLSEVRELRVAVG</sequence>
<name>A0ABR0E570_ZASCE</name>
<dbReference type="Pfam" id="PF01918">
    <property type="entry name" value="Alba"/>
    <property type="match status" value="1"/>
</dbReference>
<dbReference type="Proteomes" id="UP001305779">
    <property type="component" value="Unassembled WGS sequence"/>
</dbReference>
<comment type="caution">
    <text evidence="2">The sequence shown here is derived from an EMBL/GenBank/DDBJ whole genome shotgun (WGS) entry which is preliminary data.</text>
</comment>
<evidence type="ECO:0000259" key="1">
    <source>
        <dbReference type="Pfam" id="PF01918"/>
    </source>
</evidence>
<evidence type="ECO:0000313" key="2">
    <source>
        <dbReference type="EMBL" id="KAK4496577.1"/>
    </source>
</evidence>
<reference evidence="2 3" key="1">
    <citation type="journal article" date="2023" name="G3 (Bethesda)">
        <title>A chromosome-level genome assembly of Zasmidium syzygii isolated from banana leaves.</title>
        <authorList>
            <person name="van Westerhoven A.C."/>
            <person name="Mehrabi R."/>
            <person name="Talebi R."/>
            <person name="Steentjes M.B.F."/>
            <person name="Corcolon B."/>
            <person name="Chong P.A."/>
            <person name="Kema G.H.J."/>
            <person name="Seidl M.F."/>
        </authorList>
    </citation>
    <scope>NUCLEOTIDE SEQUENCE [LARGE SCALE GENOMIC DNA]</scope>
    <source>
        <strain evidence="2 3">P124</strain>
    </source>
</reference>
<feature type="domain" description="DNA/RNA-binding protein Alba-like" evidence="1">
    <location>
        <begin position="22"/>
        <end position="91"/>
    </location>
</feature>
<accession>A0ABR0E570</accession>